<dbReference type="SUPFAM" id="SSF51182">
    <property type="entry name" value="RmlC-like cupins"/>
    <property type="match status" value="1"/>
</dbReference>
<name>A0A2S0KL80_9FIRM</name>
<accession>A0A2S0KL80</accession>
<evidence type="ECO:0000313" key="3">
    <source>
        <dbReference type="Proteomes" id="UP000237947"/>
    </source>
</evidence>
<dbReference type="InterPro" id="IPR013096">
    <property type="entry name" value="Cupin_2"/>
</dbReference>
<proteinExistence type="predicted"/>
<dbReference type="PANTHER" id="PTHR43346:SF1">
    <property type="entry name" value="QUERCETIN 2,3-DIOXYGENASE-RELATED"/>
    <property type="match status" value="1"/>
</dbReference>
<dbReference type="Pfam" id="PF07883">
    <property type="entry name" value="Cupin_2"/>
    <property type="match status" value="1"/>
</dbReference>
<evidence type="ECO:0000259" key="1">
    <source>
        <dbReference type="Pfam" id="PF07883"/>
    </source>
</evidence>
<keyword evidence="3" id="KW-1185">Reference proteome</keyword>
<evidence type="ECO:0000313" key="2">
    <source>
        <dbReference type="EMBL" id="AVM41739.1"/>
    </source>
</evidence>
<dbReference type="InterPro" id="IPR052538">
    <property type="entry name" value="Flavonoid_dioxygenase-like"/>
</dbReference>
<dbReference type="InterPro" id="IPR011051">
    <property type="entry name" value="RmlC_Cupin_sf"/>
</dbReference>
<dbReference type="PANTHER" id="PTHR43346">
    <property type="entry name" value="LIGAND BINDING DOMAIN PROTEIN, PUTATIVE (AFU_ORTHOLOGUE AFUA_6G14370)-RELATED"/>
    <property type="match status" value="1"/>
</dbReference>
<organism evidence="2 3">
    <name type="scientific">Fastidiosipila sanguinis</name>
    <dbReference type="NCBI Taxonomy" id="236753"/>
    <lineage>
        <taxon>Bacteria</taxon>
        <taxon>Bacillati</taxon>
        <taxon>Bacillota</taxon>
        <taxon>Clostridia</taxon>
        <taxon>Eubacteriales</taxon>
        <taxon>Oscillospiraceae</taxon>
        <taxon>Fastidiosipila</taxon>
    </lineage>
</organism>
<reference evidence="3" key="1">
    <citation type="submission" date="2018-02" db="EMBL/GenBank/DDBJ databases">
        <authorList>
            <person name="Holder M.E."/>
            <person name="Ajami N.J."/>
            <person name="Petrosino J.F."/>
        </authorList>
    </citation>
    <scope>NUCLEOTIDE SEQUENCE [LARGE SCALE GENOMIC DNA]</scope>
    <source>
        <strain evidence="3">CCUG 47711</strain>
    </source>
</reference>
<dbReference type="Gene3D" id="2.60.120.10">
    <property type="entry name" value="Jelly Rolls"/>
    <property type="match status" value="1"/>
</dbReference>
<sequence length="140" mass="16039">MDKRYTDRGKQGLVENMEAWTLDNDKYRVAVWTGKYFQMTVQAIQPGDDIDLEVHEESDQFLRIEQGTGVCRMGDAEDNLTFEEKIEPESAILVPAGTWHQVVNTGDEVMKLYTIYAKPDHVEGTVHDTHEDAKNDPNEH</sequence>
<dbReference type="CDD" id="cd02223">
    <property type="entry name" value="cupin_Bh2720-like"/>
    <property type="match status" value="1"/>
</dbReference>
<protein>
    <submittedName>
        <fullName evidence="2">Cupin domain-containing protein</fullName>
    </submittedName>
</protein>
<dbReference type="KEGG" id="fsa:C5Q98_00170"/>
<dbReference type="EMBL" id="CP027226">
    <property type="protein sequence ID" value="AVM41739.1"/>
    <property type="molecule type" value="Genomic_DNA"/>
</dbReference>
<dbReference type="AlphaFoldDB" id="A0A2S0KL80"/>
<dbReference type="InterPro" id="IPR014710">
    <property type="entry name" value="RmlC-like_jellyroll"/>
</dbReference>
<dbReference type="OrthoDB" id="3231985at2"/>
<dbReference type="Proteomes" id="UP000237947">
    <property type="component" value="Chromosome"/>
</dbReference>
<feature type="domain" description="Cupin type-2" evidence="1">
    <location>
        <begin position="41"/>
        <end position="116"/>
    </location>
</feature>
<dbReference type="RefSeq" id="WP_106011727.1">
    <property type="nucleotide sequence ID" value="NZ_CP027226.1"/>
</dbReference>
<gene>
    <name evidence="2" type="ORF">C5Q98_00170</name>
</gene>